<comment type="caution">
    <text evidence="2">The sequence shown here is derived from an EMBL/GenBank/DDBJ whole genome shotgun (WGS) entry which is preliminary data.</text>
</comment>
<sequence length="196" mass="20064">MSAVPSGVIIRPARPEDAPRVARLLALRGISVEEALEQAPRMIAALPVLLLASLPADDVELAGLDGGASQPPKLDAIDPPVGDDDTAAPIALSGAFLLPGDLEEGRPERWMVSGLIVDPGARSRGIGRALLAAVGVAVQEIEPGEDLFSVVETANHASVAAHLAAGFKEAAHVDGYAGLVFDGDALLMRLPGAADH</sequence>
<protein>
    <submittedName>
        <fullName evidence="2">GNAT family N-acetyltransferase</fullName>
    </submittedName>
</protein>
<evidence type="ECO:0000259" key="1">
    <source>
        <dbReference type="PROSITE" id="PS51186"/>
    </source>
</evidence>
<organism evidence="2 3">
    <name type="scientific">Actinomyces ruminis</name>
    <dbReference type="NCBI Taxonomy" id="1937003"/>
    <lineage>
        <taxon>Bacteria</taxon>
        <taxon>Bacillati</taxon>
        <taxon>Actinomycetota</taxon>
        <taxon>Actinomycetes</taxon>
        <taxon>Actinomycetales</taxon>
        <taxon>Actinomycetaceae</taxon>
        <taxon>Actinomyces</taxon>
    </lineage>
</organism>
<dbReference type="Proteomes" id="UP000194577">
    <property type="component" value="Unassembled WGS sequence"/>
</dbReference>
<dbReference type="PROSITE" id="PS51186">
    <property type="entry name" value="GNAT"/>
    <property type="match status" value="1"/>
</dbReference>
<proteinExistence type="predicted"/>
<feature type="domain" description="N-acetyltransferase" evidence="1">
    <location>
        <begin position="8"/>
        <end position="193"/>
    </location>
</feature>
<keyword evidence="3" id="KW-1185">Reference proteome</keyword>
<evidence type="ECO:0000313" key="3">
    <source>
        <dbReference type="Proteomes" id="UP000194577"/>
    </source>
</evidence>
<dbReference type="InterPro" id="IPR016181">
    <property type="entry name" value="Acyl_CoA_acyltransferase"/>
</dbReference>
<evidence type="ECO:0000313" key="2">
    <source>
        <dbReference type="EMBL" id="PHP52496.1"/>
    </source>
</evidence>
<dbReference type="Pfam" id="PF00583">
    <property type="entry name" value="Acetyltransf_1"/>
    <property type="match status" value="1"/>
</dbReference>
<dbReference type="CDD" id="cd04301">
    <property type="entry name" value="NAT_SF"/>
    <property type="match status" value="1"/>
</dbReference>
<dbReference type="InterPro" id="IPR000182">
    <property type="entry name" value="GNAT_dom"/>
</dbReference>
<accession>A0ABX4MB63</accession>
<gene>
    <name evidence="2" type="ORF">BW737_008210</name>
</gene>
<dbReference type="SUPFAM" id="SSF55729">
    <property type="entry name" value="Acyl-CoA N-acyltransferases (Nat)"/>
    <property type="match status" value="1"/>
</dbReference>
<dbReference type="Gene3D" id="3.40.630.30">
    <property type="match status" value="1"/>
</dbReference>
<dbReference type="EMBL" id="MTPX02000042">
    <property type="protein sequence ID" value="PHP52496.1"/>
    <property type="molecule type" value="Genomic_DNA"/>
</dbReference>
<dbReference type="RefSeq" id="WP_086614288.1">
    <property type="nucleotide sequence ID" value="NZ_MTPX02000042.1"/>
</dbReference>
<name>A0ABX4MB63_9ACTO</name>
<reference evidence="2 3" key="1">
    <citation type="submission" date="2017-10" db="EMBL/GenBank/DDBJ databases">
        <title>Draft genome sequence of cellulolytic Actinomyces sp CtC72 isolated from cattle rumen fluid.</title>
        <authorList>
            <person name="Joshi A.J."/>
            <person name="Vasudevan G."/>
            <person name="Lanjekar V.B."/>
            <person name="Hivarkar S."/>
            <person name="Engineer A."/>
            <person name="Pore S.D."/>
            <person name="Dhakephalkar P.K."/>
            <person name="Dagar S."/>
        </authorList>
    </citation>
    <scope>NUCLEOTIDE SEQUENCE [LARGE SCALE GENOMIC DNA]</scope>
    <source>
        <strain evidence="3">CtC72</strain>
    </source>
</reference>